<reference evidence="4" key="1">
    <citation type="submission" date="2025-08" db="UniProtKB">
        <authorList>
            <consortium name="RefSeq"/>
        </authorList>
    </citation>
    <scope>IDENTIFICATION</scope>
    <source>
        <strain evidence="4">S238N-H82</strain>
        <tissue evidence="4">Testes</tissue>
    </source>
</reference>
<dbReference type="InterPro" id="IPR035897">
    <property type="entry name" value="Toll_tir_struct_dom_sf"/>
</dbReference>
<dbReference type="PANTHER" id="PTHR15077:SF9">
    <property type="entry name" value="C-TERMINAL OF ROC (COR) DOMAIN-CONTAINING PROTEIN"/>
    <property type="match status" value="1"/>
</dbReference>
<evidence type="ECO:0000259" key="2">
    <source>
        <dbReference type="PROSITE" id="PS50017"/>
    </source>
</evidence>
<feature type="region of interest" description="Disordered" evidence="1">
    <location>
        <begin position="470"/>
        <end position="490"/>
    </location>
</feature>
<feature type="compositionally biased region" description="Basic and acidic residues" evidence="1">
    <location>
        <begin position="293"/>
        <end position="302"/>
    </location>
</feature>
<dbReference type="KEGG" id="bfo:118408456"/>
<evidence type="ECO:0000256" key="1">
    <source>
        <dbReference type="SAM" id="MobiDB-lite"/>
    </source>
</evidence>
<evidence type="ECO:0000313" key="4">
    <source>
        <dbReference type="RefSeq" id="XP_035665165.1"/>
    </source>
</evidence>
<protein>
    <submittedName>
        <fullName evidence="4">Uncharacterized protein LOC118408456</fullName>
    </submittedName>
</protein>
<dbReference type="Gene3D" id="1.10.533.10">
    <property type="entry name" value="Death Domain, Fas"/>
    <property type="match status" value="1"/>
</dbReference>
<dbReference type="InterPro" id="IPR000488">
    <property type="entry name" value="Death_dom"/>
</dbReference>
<evidence type="ECO:0000313" key="3">
    <source>
        <dbReference type="Proteomes" id="UP000001554"/>
    </source>
</evidence>
<keyword evidence="3" id="KW-1185">Reference proteome</keyword>
<sequence length="630" mass="72429">MDNYFHVVVGNARDKWKEIGRRLGLSETDISAIDEEERGDTTEGCRKVLNKWRQMNGHNATVDVLKQAFIELERRDVVDLLEQADIHEADEGMHEAARRKAELRHSGPSLFIIHAGEDKEPFVRPLYKALLDQNLPEEEIFFDEVSISPGENISDKIMSTLESESLKLVTIVVSNHLIDKYWPRLEYELSLFHQKKFHPIWLDQNTDNFEAFSRKVGSRFPMLKKTLAHRIQYDNIAEKVTDVAVKIVQLLSVLKHESSETKRSKLTSSAAASPMEDVTSGTETEQENITKGGGEREAEHQESAMPALLYPDIDAPGEHDQPPPSPVAASAVPTESGSSENKLKELKIKRLKKRTKDELKMLGRAKRFMSKKEVERKCKEYLRRFERDYARIQGVRDGCLLMYLTFDLVGYLREFWDDYTSGVLSTELTEVLVTDEMRAVVGQDVFVRVIILERDYRRWERYLERKGEAADPQKPDIRSSRSSVSVHTTQAATTPLHRLIFKISQELTDKDVQTVKDKIRMDQGEDKMAPYENLSNLTEIFKQLEADNYLGYDVDEKVTNALKMFDGLENFDRRHFEMDIENAKENIDFVGREKDMDNLKNRITEGDYGHVKQGAFIEISGKGAQNNDEC</sequence>
<dbReference type="SMART" id="SM00005">
    <property type="entry name" value="DEATH"/>
    <property type="match status" value="1"/>
</dbReference>
<dbReference type="FunFam" id="1.10.533.10:FF:000099">
    <property type="entry name" value="Uncharacterized protein"/>
    <property type="match status" value="1"/>
</dbReference>
<dbReference type="PROSITE" id="PS50017">
    <property type="entry name" value="DEATH_DOMAIN"/>
    <property type="match status" value="1"/>
</dbReference>
<feature type="compositionally biased region" description="Polar residues" evidence="1">
    <location>
        <begin position="279"/>
        <end position="289"/>
    </location>
</feature>
<feature type="compositionally biased region" description="Basic and acidic residues" evidence="1">
    <location>
        <begin position="470"/>
        <end position="479"/>
    </location>
</feature>
<dbReference type="Gene3D" id="3.40.50.10140">
    <property type="entry name" value="Toll/interleukin-1 receptor homology (TIR) domain"/>
    <property type="match status" value="1"/>
</dbReference>
<accession>A0A9J7HVG0</accession>
<dbReference type="Proteomes" id="UP000001554">
    <property type="component" value="Unplaced"/>
</dbReference>
<dbReference type="InterPro" id="IPR016729">
    <property type="entry name" value="FADD"/>
</dbReference>
<gene>
    <name evidence="4" type="primary">LOC118408456</name>
</gene>
<dbReference type="SUPFAM" id="SSF47986">
    <property type="entry name" value="DEATH domain"/>
    <property type="match status" value="1"/>
</dbReference>
<feature type="domain" description="Death" evidence="2">
    <location>
        <begin position="15"/>
        <end position="85"/>
    </location>
</feature>
<dbReference type="GeneID" id="118408456"/>
<organism evidence="3 4">
    <name type="scientific">Branchiostoma floridae</name>
    <name type="common">Florida lancelet</name>
    <name type="synonym">Amphioxus</name>
    <dbReference type="NCBI Taxonomy" id="7739"/>
    <lineage>
        <taxon>Eukaryota</taxon>
        <taxon>Metazoa</taxon>
        <taxon>Chordata</taxon>
        <taxon>Cephalochordata</taxon>
        <taxon>Leptocardii</taxon>
        <taxon>Amphioxiformes</taxon>
        <taxon>Branchiostomatidae</taxon>
        <taxon>Branchiostoma</taxon>
    </lineage>
</organism>
<dbReference type="InterPro" id="IPR011029">
    <property type="entry name" value="DEATH-like_dom_sf"/>
</dbReference>
<dbReference type="InterPro" id="IPR000157">
    <property type="entry name" value="TIR_dom"/>
</dbReference>
<dbReference type="OrthoDB" id="10016215at2759"/>
<name>A0A9J7HVG0_BRAFL</name>
<dbReference type="Pfam" id="PF13676">
    <property type="entry name" value="TIR_2"/>
    <property type="match status" value="1"/>
</dbReference>
<dbReference type="AlphaFoldDB" id="A0A9J7HVG0"/>
<dbReference type="CDD" id="cd01670">
    <property type="entry name" value="Death"/>
    <property type="match status" value="1"/>
</dbReference>
<dbReference type="RefSeq" id="XP_035665165.1">
    <property type="nucleotide sequence ID" value="XM_035809272.1"/>
</dbReference>
<feature type="region of interest" description="Disordered" evidence="1">
    <location>
        <begin position="261"/>
        <end position="341"/>
    </location>
</feature>
<dbReference type="GO" id="GO:0007165">
    <property type="term" value="P:signal transduction"/>
    <property type="evidence" value="ECO:0007669"/>
    <property type="project" value="InterPro"/>
</dbReference>
<proteinExistence type="predicted"/>
<dbReference type="PANTHER" id="PTHR15077">
    <property type="entry name" value="FAS-ASSOCIATING DEATH DOMAIN-CONTAINING PROTEIN FADD"/>
    <property type="match status" value="1"/>
</dbReference>
<dbReference type="Pfam" id="PF00531">
    <property type="entry name" value="Death"/>
    <property type="match status" value="1"/>
</dbReference>
<dbReference type="SUPFAM" id="SSF52200">
    <property type="entry name" value="Toll/Interleukin receptor TIR domain"/>
    <property type="match status" value="1"/>
</dbReference>